<keyword evidence="2" id="KW-0808">Transferase</keyword>
<dbReference type="OrthoDB" id="9813569at2"/>
<comment type="similarity">
    <text evidence="1">Belongs to the carbohydrate kinase PfkB family.</text>
</comment>
<evidence type="ECO:0000256" key="2">
    <source>
        <dbReference type="ARBA" id="ARBA00022679"/>
    </source>
</evidence>
<dbReference type="AlphaFoldDB" id="A0A1X7FZ72"/>
<dbReference type="Proteomes" id="UP000192934">
    <property type="component" value="Chromosome I"/>
</dbReference>
<dbReference type="RefSeq" id="WP_085217263.1">
    <property type="nucleotide sequence ID" value="NZ_LT840185.1"/>
</dbReference>
<dbReference type="CDD" id="cd01168">
    <property type="entry name" value="adenosine_kinase"/>
    <property type="match status" value="1"/>
</dbReference>
<sequence length="332" mass="34169">MTAPTLDVLAIGNAIVDVIAPADDTFLADEGLAKGSMRLIDAGEAERLYGRMAAGRETSGGSAANTAAGVAALGARAGFIGQVAADQLGAVFAHDIRAVGVAFETPAAGDGPAPTARCLILVTPDAQRTMNTFLGASQHLPPAAINSAQIESAAILYLEGYLWDPEEPRAAMERAIEIARGAGRKVAFTLSDSFCIARHRAGFLKLIEDQRIDILFANEAEITELAGESDFEAAVAAIAPKVPVLVVTRSENGAIAVSGNERAEVAAEPVEKVIDTTGAGDLFAAGFLTGHAQGRSLEESLTLGAIAAAEVISHYGARPEADLKALAAKRIG</sequence>
<dbReference type="InterPro" id="IPR029056">
    <property type="entry name" value="Ribokinase-like"/>
</dbReference>
<dbReference type="Pfam" id="PF00294">
    <property type="entry name" value="PfkB"/>
    <property type="match status" value="1"/>
</dbReference>
<dbReference type="PANTHER" id="PTHR43320">
    <property type="entry name" value="SUGAR KINASE"/>
    <property type="match status" value="1"/>
</dbReference>
<proteinExistence type="inferred from homology"/>
<gene>
    <name evidence="5" type="ORF">SAMN06295910_0378</name>
</gene>
<dbReference type="InterPro" id="IPR002173">
    <property type="entry name" value="Carboh/pur_kinase_PfkB_CS"/>
</dbReference>
<dbReference type="InterPro" id="IPR011611">
    <property type="entry name" value="PfkB_dom"/>
</dbReference>
<feature type="domain" description="Carbohydrate kinase PfkB" evidence="4">
    <location>
        <begin position="51"/>
        <end position="319"/>
    </location>
</feature>
<organism evidence="5 6">
    <name type="scientific">Allosphingosinicella indica</name>
    <dbReference type="NCBI Taxonomy" id="941907"/>
    <lineage>
        <taxon>Bacteria</taxon>
        <taxon>Pseudomonadati</taxon>
        <taxon>Pseudomonadota</taxon>
        <taxon>Alphaproteobacteria</taxon>
        <taxon>Sphingomonadales</taxon>
        <taxon>Sphingomonadaceae</taxon>
        <taxon>Allosphingosinicella</taxon>
    </lineage>
</organism>
<evidence type="ECO:0000256" key="3">
    <source>
        <dbReference type="ARBA" id="ARBA00022777"/>
    </source>
</evidence>
<keyword evidence="3 5" id="KW-0418">Kinase</keyword>
<dbReference type="GO" id="GO:0016301">
    <property type="term" value="F:kinase activity"/>
    <property type="evidence" value="ECO:0007669"/>
    <property type="project" value="UniProtKB-KW"/>
</dbReference>
<dbReference type="InterPro" id="IPR052700">
    <property type="entry name" value="Carb_kinase_PfkB-like"/>
</dbReference>
<keyword evidence="6" id="KW-1185">Reference proteome</keyword>
<evidence type="ECO:0000259" key="4">
    <source>
        <dbReference type="Pfam" id="PF00294"/>
    </source>
</evidence>
<dbReference type="PROSITE" id="PS00584">
    <property type="entry name" value="PFKB_KINASES_2"/>
    <property type="match status" value="1"/>
</dbReference>
<name>A0A1X7FZ72_9SPHN</name>
<dbReference type="Gene3D" id="3.40.1190.20">
    <property type="match status" value="1"/>
</dbReference>
<evidence type="ECO:0000256" key="1">
    <source>
        <dbReference type="ARBA" id="ARBA00010688"/>
    </source>
</evidence>
<dbReference type="EMBL" id="LT840185">
    <property type="protein sequence ID" value="SMF61392.1"/>
    <property type="molecule type" value="Genomic_DNA"/>
</dbReference>
<dbReference type="PANTHER" id="PTHR43320:SF3">
    <property type="entry name" value="CARBOHYDRATE KINASE PFKB DOMAIN-CONTAINING PROTEIN"/>
    <property type="match status" value="1"/>
</dbReference>
<evidence type="ECO:0000313" key="5">
    <source>
        <dbReference type="EMBL" id="SMF61392.1"/>
    </source>
</evidence>
<dbReference type="SUPFAM" id="SSF53613">
    <property type="entry name" value="Ribokinase-like"/>
    <property type="match status" value="1"/>
</dbReference>
<dbReference type="STRING" id="941907.SAMN06295910_0378"/>
<accession>A0A1X7FZ72</accession>
<reference evidence="6" key="1">
    <citation type="submission" date="2017-04" db="EMBL/GenBank/DDBJ databases">
        <authorList>
            <person name="Varghese N."/>
            <person name="Submissions S."/>
        </authorList>
    </citation>
    <scope>NUCLEOTIDE SEQUENCE [LARGE SCALE GENOMIC DNA]</scope>
    <source>
        <strain evidence="6">Dd16</strain>
    </source>
</reference>
<evidence type="ECO:0000313" key="6">
    <source>
        <dbReference type="Proteomes" id="UP000192934"/>
    </source>
</evidence>
<protein>
    <submittedName>
        <fullName evidence="5">Sugar or nucleoside kinase, ribokinase family</fullName>
    </submittedName>
</protein>